<dbReference type="Proteomes" id="UP000029843">
    <property type="component" value="Unassembled WGS sequence"/>
</dbReference>
<accession>A0A099KE20</accession>
<feature type="chain" id="PRO_5001956751" evidence="1">
    <location>
        <begin position="26"/>
        <end position="51"/>
    </location>
</feature>
<sequence length="51" mass="5604" precursor="true">MKCTSIPLKNLVILCGLLISSNAISNENLPQSQAVHILMHRDHLIPSKPIT</sequence>
<keyword evidence="1" id="KW-0732">Signal</keyword>
<organism evidence="2 3">
    <name type="scientific">Colwellia psychrerythraea</name>
    <name type="common">Vibrio psychroerythus</name>
    <dbReference type="NCBI Taxonomy" id="28229"/>
    <lineage>
        <taxon>Bacteria</taxon>
        <taxon>Pseudomonadati</taxon>
        <taxon>Pseudomonadota</taxon>
        <taxon>Gammaproteobacteria</taxon>
        <taxon>Alteromonadales</taxon>
        <taxon>Colwelliaceae</taxon>
        <taxon>Colwellia</taxon>
    </lineage>
</organism>
<reference evidence="2 3" key="1">
    <citation type="submission" date="2014-08" db="EMBL/GenBank/DDBJ databases">
        <title>Genomic and Phenotypic Diversity of Colwellia psychrerythraea strains from Disparate Marine Basins.</title>
        <authorList>
            <person name="Techtmann S.M."/>
            <person name="Stelling S.C."/>
            <person name="Utturkar S.M."/>
            <person name="Alshibli N."/>
            <person name="Harris A."/>
            <person name="Brown S.D."/>
            <person name="Hazen T.C."/>
        </authorList>
    </citation>
    <scope>NUCLEOTIDE SEQUENCE [LARGE SCALE GENOMIC DNA]</scope>
    <source>
        <strain evidence="2 3">ND2E</strain>
    </source>
</reference>
<name>A0A099KE20_COLPS</name>
<comment type="caution">
    <text evidence="2">The sequence shown here is derived from an EMBL/GenBank/DDBJ whole genome shotgun (WGS) entry which is preliminary data.</text>
</comment>
<dbReference type="EMBL" id="JQED01000047">
    <property type="protein sequence ID" value="KGJ88272.1"/>
    <property type="molecule type" value="Genomic_DNA"/>
</dbReference>
<evidence type="ECO:0000313" key="3">
    <source>
        <dbReference type="Proteomes" id="UP000029843"/>
    </source>
</evidence>
<gene>
    <name evidence="2" type="ORF">ND2E_4108</name>
</gene>
<proteinExistence type="predicted"/>
<evidence type="ECO:0000313" key="2">
    <source>
        <dbReference type="EMBL" id="KGJ88272.1"/>
    </source>
</evidence>
<feature type="signal peptide" evidence="1">
    <location>
        <begin position="1"/>
        <end position="25"/>
    </location>
</feature>
<dbReference type="AlphaFoldDB" id="A0A099KE20"/>
<protein>
    <submittedName>
        <fullName evidence="2">Uncharacterized protein</fullName>
    </submittedName>
</protein>
<evidence type="ECO:0000256" key="1">
    <source>
        <dbReference type="SAM" id="SignalP"/>
    </source>
</evidence>